<dbReference type="AlphaFoldDB" id="A0A423VZF4"/>
<keyword evidence="2" id="KW-0808">Transferase</keyword>
<dbReference type="GO" id="GO:0046983">
    <property type="term" value="F:protein dimerization activity"/>
    <property type="evidence" value="ECO:0007669"/>
    <property type="project" value="InterPro"/>
</dbReference>
<dbReference type="PANTHER" id="PTHR43712:SF2">
    <property type="entry name" value="O-METHYLTRANSFERASE CICE"/>
    <property type="match status" value="1"/>
</dbReference>
<keyword evidence="8" id="KW-1185">Reference proteome</keyword>
<dbReference type="Pfam" id="PF08100">
    <property type="entry name" value="Dimerisation"/>
    <property type="match status" value="1"/>
</dbReference>
<reference evidence="7 8" key="1">
    <citation type="submission" date="2015-09" db="EMBL/GenBank/DDBJ databases">
        <title>Host preference determinants of Valsa canker pathogens revealed by comparative genomics.</title>
        <authorList>
            <person name="Yin Z."/>
            <person name="Huang L."/>
        </authorList>
    </citation>
    <scope>NUCLEOTIDE SEQUENCE [LARGE SCALE GENOMIC DNA]</scope>
    <source>
        <strain evidence="7 8">YSFL</strain>
    </source>
</reference>
<feature type="domain" description="O-methyltransferase dimerisation" evidence="6">
    <location>
        <begin position="55"/>
        <end position="126"/>
    </location>
</feature>
<sequence>MSCTDELLVALEGIEAGSFTNEAKRVRVRDALFRALRKTQSPWDIAWEHSWANTALSPCINTLVDMGAFTKWADAGHRPMTSTELAELTGADAVLLRRLMRCLAGQHLIVETAGDTYLATPWSKSFETEPEFAGTYGGFRSELMGPVCDALPKFLKATGYQNPTNADEACFQYWLGEKATFFEWLARDQKHTSDFSCAMKLHSKYNLAHWTEVYPTDNVISAGRQRPDRKLVVDMGGNKGYDLVKFLTKHQEHCPPGSLVLQDLPDTLRDVDLGTEAIELQPHDFFAAQPVKGARVYFMHIVLHDWPDDKAVQILKNIAAAMEKGYSRLLLQESLMADEKPLAKVTVLDIIMMASFSSAERSETEWNVLLASAGMKIVKIWRPLESIENIIEAQLA</sequence>
<dbReference type="InterPro" id="IPR001077">
    <property type="entry name" value="COMT_C"/>
</dbReference>
<dbReference type="PIRSF" id="PIRSF005739">
    <property type="entry name" value="O-mtase"/>
    <property type="match status" value="1"/>
</dbReference>
<dbReference type="InterPro" id="IPR029063">
    <property type="entry name" value="SAM-dependent_MTases_sf"/>
</dbReference>
<evidence type="ECO:0000256" key="4">
    <source>
        <dbReference type="PIRSR" id="PIRSR005739-1"/>
    </source>
</evidence>
<dbReference type="Gene3D" id="3.40.50.150">
    <property type="entry name" value="Vaccinia Virus protein VP39"/>
    <property type="match status" value="1"/>
</dbReference>
<proteinExistence type="predicted"/>
<gene>
    <name evidence="7" type="ORF">VSDG_05396</name>
</gene>
<evidence type="ECO:0000256" key="2">
    <source>
        <dbReference type="ARBA" id="ARBA00022679"/>
    </source>
</evidence>
<dbReference type="InterPro" id="IPR036388">
    <property type="entry name" value="WH-like_DNA-bd_sf"/>
</dbReference>
<evidence type="ECO:0000259" key="6">
    <source>
        <dbReference type="Pfam" id="PF08100"/>
    </source>
</evidence>
<evidence type="ECO:0000313" key="8">
    <source>
        <dbReference type="Proteomes" id="UP000284375"/>
    </source>
</evidence>
<name>A0A423VZF4_CYTCH</name>
<dbReference type="Pfam" id="PF00891">
    <property type="entry name" value="Methyltransf_2"/>
    <property type="match status" value="1"/>
</dbReference>
<dbReference type="InterPro" id="IPR016461">
    <property type="entry name" value="COMT-like"/>
</dbReference>
<protein>
    <submittedName>
        <fullName evidence="7">Uncharacterized protein</fullName>
    </submittedName>
</protein>
<dbReference type="PANTHER" id="PTHR43712">
    <property type="entry name" value="PUTATIVE (AFU_ORTHOLOGUE AFUA_4G14580)-RELATED"/>
    <property type="match status" value="1"/>
</dbReference>
<feature type="domain" description="O-methyltransferase C-terminal" evidence="5">
    <location>
        <begin position="171"/>
        <end position="375"/>
    </location>
</feature>
<dbReference type="STRING" id="252740.A0A423VZF4"/>
<evidence type="ECO:0000256" key="1">
    <source>
        <dbReference type="ARBA" id="ARBA00022603"/>
    </source>
</evidence>
<dbReference type="InterPro" id="IPR036390">
    <property type="entry name" value="WH_DNA-bd_sf"/>
</dbReference>
<evidence type="ECO:0000313" key="7">
    <source>
        <dbReference type="EMBL" id="ROV96447.1"/>
    </source>
</evidence>
<evidence type="ECO:0000259" key="5">
    <source>
        <dbReference type="Pfam" id="PF00891"/>
    </source>
</evidence>
<dbReference type="GO" id="GO:0008171">
    <property type="term" value="F:O-methyltransferase activity"/>
    <property type="evidence" value="ECO:0007669"/>
    <property type="project" value="InterPro"/>
</dbReference>
<comment type="caution">
    <text evidence="7">The sequence shown here is derived from an EMBL/GenBank/DDBJ whole genome shotgun (WGS) entry which is preliminary data.</text>
</comment>
<dbReference type="OrthoDB" id="2410195at2759"/>
<dbReference type="EMBL" id="LJZO01000020">
    <property type="protein sequence ID" value="ROV96447.1"/>
    <property type="molecule type" value="Genomic_DNA"/>
</dbReference>
<dbReference type="PROSITE" id="PS51683">
    <property type="entry name" value="SAM_OMT_II"/>
    <property type="match status" value="1"/>
</dbReference>
<keyword evidence="1" id="KW-0489">Methyltransferase</keyword>
<dbReference type="SUPFAM" id="SSF46785">
    <property type="entry name" value="Winged helix' DNA-binding domain"/>
    <property type="match status" value="1"/>
</dbReference>
<dbReference type="SUPFAM" id="SSF53335">
    <property type="entry name" value="S-adenosyl-L-methionine-dependent methyltransferases"/>
    <property type="match status" value="1"/>
</dbReference>
<organism evidence="7 8">
    <name type="scientific">Cytospora chrysosperma</name>
    <name type="common">Cytospora canker fungus</name>
    <name type="synonym">Sphaeria chrysosperma</name>
    <dbReference type="NCBI Taxonomy" id="252740"/>
    <lineage>
        <taxon>Eukaryota</taxon>
        <taxon>Fungi</taxon>
        <taxon>Dikarya</taxon>
        <taxon>Ascomycota</taxon>
        <taxon>Pezizomycotina</taxon>
        <taxon>Sordariomycetes</taxon>
        <taxon>Sordariomycetidae</taxon>
        <taxon>Diaporthales</taxon>
        <taxon>Cytosporaceae</taxon>
        <taxon>Cytospora</taxon>
    </lineage>
</organism>
<dbReference type="GO" id="GO:0032259">
    <property type="term" value="P:methylation"/>
    <property type="evidence" value="ECO:0007669"/>
    <property type="project" value="UniProtKB-KW"/>
</dbReference>
<keyword evidence="3" id="KW-0949">S-adenosyl-L-methionine</keyword>
<accession>A0A423VZF4</accession>
<dbReference type="InterPro" id="IPR012967">
    <property type="entry name" value="COMT_dimerisation"/>
</dbReference>
<evidence type="ECO:0000256" key="3">
    <source>
        <dbReference type="ARBA" id="ARBA00022691"/>
    </source>
</evidence>
<feature type="active site" description="Proton acceptor" evidence="4">
    <location>
        <position position="304"/>
    </location>
</feature>
<dbReference type="Gene3D" id="1.10.10.10">
    <property type="entry name" value="Winged helix-like DNA-binding domain superfamily/Winged helix DNA-binding domain"/>
    <property type="match status" value="1"/>
</dbReference>
<dbReference type="Proteomes" id="UP000284375">
    <property type="component" value="Unassembled WGS sequence"/>
</dbReference>